<organism evidence="1 2">
    <name type="scientific">Actinomadura parmotrematis</name>
    <dbReference type="NCBI Taxonomy" id="2864039"/>
    <lineage>
        <taxon>Bacteria</taxon>
        <taxon>Bacillati</taxon>
        <taxon>Actinomycetota</taxon>
        <taxon>Actinomycetes</taxon>
        <taxon>Streptosporangiales</taxon>
        <taxon>Thermomonosporaceae</taxon>
        <taxon>Actinomadura</taxon>
    </lineage>
</organism>
<keyword evidence="2" id="KW-1185">Reference proteome</keyword>
<evidence type="ECO:0000313" key="1">
    <source>
        <dbReference type="EMBL" id="MBW8486810.1"/>
    </source>
</evidence>
<accession>A0ABS7G3K7</accession>
<protein>
    <submittedName>
        <fullName evidence="1">Iron-containing redox enzyme family protein</fullName>
    </submittedName>
</protein>
<dbReference type="InterPro" id="IPR016084">
    <property type="entry name" value="Haem_Oase-like_multi-hlx"/>
</dbReference>
<gene>
    <name evidence="1" type="ORF">K1Y72_30885</name>
</gene>
<dbReference type="Gene3D" id="1.20.910.10">
    <property type="entry name" value="Heme oxygenase-like"/>
    <property type="match status" value="1"/>
</dbReference>
<dbReference type="Proteomes" id="UP000774570">
    <property type="component" value="Unassembled WGS sequence"/>
</dbReference>
<proteinExistence type="predicted"/>
<evidence type="ECO:0000313" key="2">
    <source>
        <dbReference type="Proteomes" id="UP000774570"/>
    </source>
</evidence>
<dbReference type="SUPFAM" id="SSF48613">
    <property type="entry name" value="Heme oxygenase-like"/>
    <property type="match status" value="1"/>
</dbReference>
<dbReference type="Pfam" id="PF14518">
    <property type="entry name" value="Haem_oxygenas_2"/>
    <property type="match status" value="1"/>
</dbReference>
<comment type="caution">
    <text evidence="1">The sequence shown here is derived from an EMBL/GenBank/DDBJ whole genome shotgun (WGS) entry which is preliminary data.</text>
</comment>
<dbReference type="EMBL" id="JAIBOA010000027">
    <property type="protein sequence ID" value="MBW8486810.1"/>
    <property type="molecule type" value="Genomic_DNA"/>
</dbReference>
<name>A0ABS7G3K7_9ACTN</name>
<reference evidence="1 2" key="1">
    <citation type="submission" date="2021-07" db="EMBL/GenBank/DDBJ databases">
        <title>Actinomadura sp. PM05-2 isolated from lichen.</title>
        <authorList>
            <person name="Somphong A."/>
            <person name="Phongsopitanun W."/>
            <person name="Tanasupawat S."/>
            <person name="Peongsungnone V."/>
        </authorList>
    </citation>
    <scope>NUCLEOTIDE SEQUENCE [LARGE SCALE GENOMIC DNA]</scope>
    <source>
        <strain evidence="1 2">PM05-2</strain>
    </source>
</reference>
<sequence>MNAALTESARTTGTGFERDLALAFPGPAGTAPDEEARLRLLRRLHAHYVAYLAGPADFAAIPRLNTDPEIGAIERAWLGAEEEIAGRAELPRTAAEFHPWFLRTAADHVQPEFNAYLAEEATLAEIALFFMAEELVDSRFDDLMALVQIGAEGRTKLTIAENYWDEMGEGVLDRMHTRMFEHSAVYMRAHLDGAGVDRGRLHLPEVYANASLLLAYGVHRHLNPRALGAMGVLEQSASPRFQAMVDGCARLGVPEDVIAYQRIHVHVDADHGAEWTEGVFLPLVARSPELLREISLGVVTRVRIADAYYRRIWELMRGVR</sequence>
<dbReference type="RefSeq" id="WP_220170052.1">
    <property type="nucleotide sequence ID" value="NZ_JAIBOA010000027.1"/>
</dbReference>
<dbReference type="SMART" id="SM01236">
    <property type="entry name" value="Haem_oxygenase_2"/>
    <property type="match status" value="1"/>
</dbReference>